<feature type="non-terminal residue" evidence="5">
    <location>
        <position position="338"/>
    </location>
</feature>
<dbReference type="FunFam" id="1.20.1110.10:FF:000036">
    <property type="entry name" value="Calcium-transporting ATPase"/>
    <property type="match status" value="1"/>
</dbReference>
<keyword evidence="3" id="KW-1133">Transmembrane helix</keyword>
<evidence type="ECO:0000259" key="4">
    <source>
        <dbReference type="SMART" id="SM00831"/>
    </source>
</evidence>
<protein>
    <submittedName>
        <fullName evidence="5">P-type ATPase (P-ATPase) Superfamily</fullName>
    </submittedName>
</protein>
<comment type="subcellular location">
    <subcellularLocation>
        <location evidence="1">Endomembrane system</location>
        <topology evidence="1">Multi-pass membrane protein</topology>
    </subcellularLocation>
</comment>
<evidence type="ECO:0000313" key="5">
    <source>
        <dbReference type="EMBL" id="OQR89507.1"/>
    </source>
</evidence>
<evidence type="ECO:0000256" key="3">
    <source>
        <dbReference type="SAM" id="Phobius"/>
    </source>
</evidence>
<keyword evidence="2" id="KW-0460">Magnesium</keyword>
<organism evidence="5 6">
    <name type="scientific">Thraustotheca clavata</name>
    <dbReference type="NCBI Taxonomy" id="74557"/>
    <lineage>
        <taxon>Eukaryota</taxon>
        <taxon>Sar</taxon>
        <taxon>Stramenopiles</taxon>
        <taxon>Oomycota</taxon>
        <taxon>Saprolegniomycetes</taxon>
        <taxon>Saprolegniales</taxon>
        <taxon>Achlyaceae</taxon>
        <taxon>Thraustotheca</taxon>
    </lineage>
</organism>
<dbReference type="PANTHER" id="PTHR24093:SF369">
    <property type="entry name" value="CALCIUM-TRANSPORTING ATPASE"/>
    <property type="match status" value="1"/>
</dbReference>
<dbReference type="SUPFAM" id="SSF81653">
    <property type="entry name" value="Calcium ATPase, transduction domain A"/>
    <property type="match status" value="1"/>
</dbReference>
<dbReference type="InterPro" id="IPR023298">
    <property type="entry name" value="ATPase_P-typ_TM_dom_sf"/>
</dbReference>
<proteinExistence type="predicted"/>
<keyword evidence="3" id="KW-0812">Transmembrane</keyword>
<feature type="transmembrane region" description="Helical" evidence="3">
    <location>
        <begin position="311"/>
        <end position="333"/>
    </location>
</feature>
<dbReference type="Pfam" id="PF00122">
    <property type="entry name" value="E1-E2_ATPase"/>
    <property type="match status" value="1"/>
</dbReference>
<dbReference type="GO" id="GO:0005886">
    <property type="term" value="C:plasma membrane"/>
    <property type="evidence" value="ECO:0007669"/>
    <property type="project" value="TreeGrafter"/>
</dbReference>
<dbReference type="Gene3D" id="2.70.150.10">
    <property type="entry name" value="Calcium-transporting ATPase, cytoplasmic transduction domain A"/>
    <property type="match status" value="1"/>
</dbReference>
<dbReference type="InterPro" id="IPR008250">
    <property type="entry name" value="ATPase_P-typ_transduc_dom_A_sf"/>
</dbReference>
<dbReference type="Proteomes" id="UP000243217">
    <property type="component" value="Unassembled WGS sequence"/>
</dbReference>
<dbReference type="GO" id="GO:0012505">
    <property type="term" value="C:endomembrane system"/>
    <property type="evidence" value="ECO:0007669"/>
    <property type="project" value="UniProtKB-SubCell"/>
</dbReference>
<name>A0A1V9YUZ8_9STRA</name>
<dbReference type="STRING" id="74557.A0A1V9YUZ8"/>
<dbReference type="GO" id="GO:0005388">
    <property type="term" value="F:P-type calcium transporter activity"/>
    <property type="evidence" value="ECO:0007669"/>
    <property type="project" value="TreeGrafter"/>
</dbReference>
<dbReference type="Gene3D" id="1.20.1110.10">
    <property type="entry name" value="Calcium-transporting ATPase, transmembrane domain"/>
    <property type="match status" value="1"/>
</dbReference>
<dbReference type="InterPro" id="IPR059000">
    <property type="entry name" value="ATPase_P-type_domA"/>
</dbReference>
<accession>A0A1V9YUZ8</accession>
<comment type="caution">
    <text evidence="5">The sequence shown here is derived from an EMBL/GenBank/DDBJ whole genome shotgun (WGS) entry which is preliminary data.</text>
</comment>
<sequence length="338" mass="36913">MALVVGDLIRLVETPKERASGALAALGGVLGVANALDVDLNYGLDGTDFDAREQRYGKNYIEPEKPDSIFQLMMNAFQDLTIVVLTVAGLISLVLGLTINPTEHGQVNTEWIEGASIMFAVFLVITVTALNDYQKDKQFRSLNAVKEDEKIKVIRHGTPCEVSKFNLLVGDIVRVEMGDIIPADGIVFDANDLKLDESTMTGEIALLKKNTTNDPFLLSGTKVMEGVGKMLVICVGEFSQAGIISKLILGKKSTPLHNEPAKSTKDDLVNENTPFIFDTKDAEVPNAKKHVQVEEDVVSPLQGKLDRLTLLIGKIGLATALFVISTLVIRFSIKTFYY</sequence>
<dbReference type="SMART" id="SM00831">
    <property type="entry name" value="Cation_ATPase_N"/>
    <property type="match status" value="1"/>
</dbReference>
<keyword evidence="3" id="KW-0472">Membrane</keyword>
<dbReference type="FunFam" id="2.70.150.10:FF:000029">
    <property type="entry name" value="Calcium-transporting ATPase"/>
    <property type="match status" value="1"/>
</dbReference>
<reference evidence="5 6" key="1">
    <citation type="journal article" date="2014" name="Genome Biol. Evol.">
        <title>The secreted proteins of Achlya hypogyna and Thraustotheca clavata identify the ancestral oomycete secretome and reveal gene acquisitions by horizontal gene transfer.</title>
        <authorList>
            <person name="Misner I."/>
            <person name="Blouin N."/>
            <person name="Leonard G."/>
            <person name="Richards T.A."/>
            <person name="Lane C.E."/>
        </authorList>
    </citation>
    <scope>NUCLEOTIDE SEQUENCE [LARGE SCALE GENOMIC DNA]</scope>
    <source>
        <strain evidence="5 6">ATCC 34112</strain>
    </source>
</reference>
<dbReference type="PANTHER" id="PTHR24093">
    <property type="entry name" value="CATION TRANSPORTING ATPASE"/>
    <property type="match status" value="1"/>
</dbReference>
<dbReference type="InterPro" id="IPR004014">
    <property type="entry name" value="ATPase_P-typ_cation-transptr_N"/>
</dbReference>
<evidence type="ECO:0000313" key="6">
    <source>
        <dbReference type="Proteomes" id="UP000243217"/>
    </source>
</evidence>
<evidence type="ECO:0000256" key="2">
    <source>
        <dbReference type="ARBA" id="ARBA00022842"/>
    </source>
</evidence>
<dbReference type="SUPFAM" id="SSF81665">
    <property type="entry name" value="Calcium ATPase, transmembrane domain M"/>
    <property type="match status" value="1"/>
</dbReference>
<dbReference type="AlphaFoldDB" id="A0A1V9YUZ8"/>
<dbReference type="OrthoDB" id="77037at2759"/>
<keyword evidence="6" id="KW-1185">Reference proteome</keyword>
<evidence type="ECO:0000256" key="1">
    <source>
        <dbReference type="ARBA" id="ARBA00004127"/>
    </source>
</evidence>
<dbReference type="EMBL" id="JNBS01002728">
    <property type="protein sequence ID" value="OQR89507.1"/>
    <property type="molecule type" value="Genomic_DNA"/>
</dbReference>
<gene>
    <name evidence="5" type="ORF">THRCLA_09717</name>
</gene>
<dbReference type="Pfam" id="PF00690">
    <property type="entry name" value="Cation_ATPase_N"/>
    <property type="match status" value="1"/>
</dbReference>
<feature type="domain" description="Cation-transporting P-type ATPase N-terminal" evidence="4">
    <location>
        <begin position="25"/>
        <end position="97"/>
    </location>
</feature>
<feature type="transmembrane region" description="Helical" evidence="3">
    <location>
        <begin position="80"/>
        <end position="99"/>
    </location>
</feature>
<feature type="transmembrane region" description="Helical" evidence="3">
    <location>
        <begin position="111"/>
        <end position="130"/>
    </location>
</feature>